<dbReference type="PANTHER" id="PTHR46599">
    <property type="entry name" value="PIGGYBAC TRANSPOSABLE ELEMENT-DERIVED PROTEIN 4"/>
    <property type="match status" value="1"/>
</dbReference>
<feature type="region of interest" description="Disordered" evidence="1">
    <location>
        <begin position="24"/>
        <end position="88"/>
    </location>
</feature>
<dbReference type="Proteomes" id="UP001174136">
    <property type="component" value="Unassembled WGS sequence"/>
</dbReference>
<evidence type="ECO:0000259" key="2">
    <source>
        <dbReference type="Pfam" id="PF13843"/>
    </source>
</evidence>
<dbReference type="EMBL" id="JAOPHQ010005152">
    <property type="protein sequence ID" value="KAK0136475.1"/>
    <property type="molecule type" value="Genomic_DNA"/>
</dbReference>
<evidence type="ECO:0000313" key="4">
    <source>
        <dbReference type="Proteomes" id="UP001174136"/>
    </source>
</evidence>
<feature type="compositionally biased region" description="Basic and acidic residues" evidence="1">
    <location>
        <begin position="72"/>
        <end position="88"/>
    </location>
</feature>
<accession>A0AA47NT72</accession>
<feature type="domain" description="PiggyBac transposable element-derived protein" evidence="2">
    <location>
        <begin position="131"/>
        <end position="472"/>
    </location>
</feature>
<feature type="compositionally biased region" description="Acidic residues" evidence="1">
    <location>
        <begin position="30"/>
        <end position="55"/>
    </location>
</feature>
<dbReference type="Pfam" id="PF13843">
    <property type="entry name" value="DDE_Tnp_1_7"/>
    <property type="match status" value="1"/>
</dbReference>
<sequence length="532" mass="59678">MARRFRKQRKMNVQQALEFLQNMHAVDSDGGSDIEFEMEEDSDASDSELEPEPECDTVPPAETPQAPLCKRARTEPTEQTQRTERARHGTVWEEQSVGAARSAGRLPAHMVLTETAGPTHHAKARIASRLDCFLSLVDTEMLTQIRDCSVAEACRTDAKLDLTVDELMAFIALCYVRGLYGGKSMDMESYWSEIFGLPFFKETMPRNRYRQIMKCLRFDNKDTRAERLLADKFALISDTWNSFVKNSIACYKPGQNITVGEQLFLTKSRCPFTTASKPDKFGIKFWIAADVDTKYMLNALPYLGKDPTRPAGERASETVVMRLIEPFTGKGRNVTMDNFFTSLSLADKLIAKNTSILGTMNKIRQELPPSVKVDTPTELFSTTVMTSGKASLTIYRCKPKKSICILSTMHPTVIIGTEKKKKPDTVTDYNNTKGSVDVLDQMARLYSVKGGTRRWPVAVFYNMLDLAAINAHVLYKTCLDERENRRDFIMGLACELRQNHMKTKAAATAAETAVRVTATLDVPLAPGKTTQC</sequence>
<keyword evidence="4" id="KW-1185">Reference proteome</keyword>
<comment type="caution">
    <text evidence="3">The sequence shown here is derived from an EMBL/GenBank/DDBJ whole genome shotgun (WGS) entry which is preliminary data.</text>
</comment>
<evidence type="ECO:0000256" key="1">
    <source>
        <dbReference type="SAM" id="MobiDB-lite"/>
    </source>
</evidence>
<organism evidence="3 4">
    <name type="scientific">Merluccius polli</name>
    <name type="common">Benguela hake</name>
    <name type="synonym">Merluccius cadenati</name>
    <dbReference type="NCBI Taxonomy" id="89951"/>
    <lineage>
        <taxon>Eukaryota</taxon>
        <taxon>Metazoa</taxon>
        <taxon>Chordata</taxon>
        <taxon>Craniata</taxon>
        <taxon>Vertebrata</taxon>
        <taxon>Euteleostomi</taxon>
        <taxon>Actinopterygii</taxon>
        <taxon>Neopterygii</taxon>
        <taxon>Teleostei</taxon>
        <taxon>Neoteleostei</taxon>
        <taxon>Acanthomorphata</taxon>
        <taxon>Zeiogadaria</taxon>
        <taxon>Gadariae</taxon>
        <taxon>Gadiformes</taxon>
        <taxon>Gadoidei</taxon>
        <taxon>Merlucciidae</taxon>
        <taxon>Merluccius</taxon>
    </lineage>
</organism>
<name>A0AA47NT72_MERPO</name>
<dbReference type="PANTHER" id="PTHR46599:SF6">
    <property type="entry name" value="DUAL SPECIFICITY PHOSPHATASE 26"/>
    <property type="match status" value="1"/>
</dbReference>
<proteinExistence type="predicted"/>
<evidence type="ECO:0000313" key="3">
    <source>
        <dbReference type="EMBL" id="KAK0136475.1"/>
    </source>
</evidence>
<dbReference type="InterPro" id="IPR029526">
    <property type="entry name" value="PGBD"/>
</dbReference>
<gene>
    <name evidence="3" type="primary">PGBD4_18</name>
    <name evidence="3" type="ORF">N1851_027405</name>
</gene>
<protein>
    <submittedName>
        <fullName evidence="3">PiggyBac transposable element-derived protein 4</fullName>
    </submittedName>
</protein>
<reference evidence="3" key="1">
    <citation type="journal article" date="2023" name="Front. Mar. Sci.">
        <title>A new Merluccius polli reference genome to investigate the effects of global change in West African waters.</title>
        <authorList>
            <person name="Mateo J.L."/>
            <person name="Blanco-Fernandez C."/>
            <person name="Garcia-Vazquez E."/>
            <person name="Machado-Schiaffino G."/>
        </authorList>
    </citation>
    <scope>NUCLEOTIDE SEQUENCE</scope>
    <source>
        <strain evidence="3">C29</strain>
        <tissue evidence="3">Fin</tissue>
    </source>
</reference>
<dbReference type="AlphaFoldDB" id="A0AA47NT72"/>